<protein>
    <submittedName>
        <fullName evidence="1">Uncharacterized protein</fullName>
    </submittedName>
</protein>
<dbReference type="AlphaFoldDB" id="A0A388TFM8"/>
<evidence type="ECO:0000313" key="1">
    <source>
        <dbReference type="EMBL" id="GBR75869.1"/>
    </source>
</evidence>
<gene>
    <name evidence="1" type="ORF">NO2_0500</name>
</gene>
<organism evidence="1 2">
    <name type="scientific">Candidatus Termititenax persephonae</name>
    <dbReference type="NCBI Taxonomy" id="2218525"/>
    <lineage>
        <taxon>Bacteria</taxon>
        <taxon>Bacillati</taxon>
        <taxon>Candidatus Margulisiibacteriota</taxon>
        <taxon>Candidatus Termititenacia</taxon>
        <taxon>Candidatus Termititenacales</taxon>
        <taxon>Candidatus Termititenacaceae</taxon>
        <taxon>Candidatus Termititenax</taxon>
    </lineage>
</organism>
<dbReference type="EMBL" id="BGZO01000009">
    <property type="protein sequence ID" value="GBR75869.1"/>
    <property type="molecule type" value="Genomic_DNA"/>
</dbReference>
<sequence length="400" mass="42588">MAVRGISVGGKVTNGLMSMIPYMADFALAAWTGGGWGAAKGGSAVAAKGTAAAVAKTAGGAATKGLPSRGAGHLGKWALSATNTLANPVMYPRLLNYTGQNMLNDQVFLTDKGALLYKDAQTSPASAFVRATGQLWLEIFAESGGEFLFDPLAKGILGKINPAVVKNFQQAVKKTGAGKAYEFLKKSGQSNILSEYGEEQLEAVLKAVFNLDENKEYTFDDLGRAMFPDNWEDVLVTLGVLSVPGMVSTGSMALVARTARGMEKRNGRPPTEKEMLGIVDNVRGIPESKVDELNRRWERKETAEDIAAFEESFGGYREEMRAAGLTDKEVDSNSLLIQNFVEASAYKTGRTRTEILNGWLGDNGQQSLKVPNIVADATSSVSTPLAEGQGTLDMGVRLAA</sequence>
<evidence type="ECO:0000313" key="2">
    <source>
        <dbReference type="Proteomes" id="UP000275925"/>
    </source>
</evidence>
<proteinExistence type="predicted"/>
<comment type="caution">
    <text evidence="1">The sequence shown here is derived from an EMBL/GenBank/DDBJ whole genome shotgun (WGS) entry which is preliminary data.</text>
</comment>
<dbReference type="Proteomes" id="UP000275925">
    <property type="component" value="Unassembled WGS sequence"/>
</dbReference>
<name>A0A388TFM8_9BACT</name>
<reference evidence="1 2" key="1">
    <citation type="journal article" date="2019" name="ISME J.">
        <title>Genome analyses of uncultured TG2/ZB3 bacteria in 'Margulisbacteria' specifically attached to ectosymbiotic spirochetes of protists in the termite gut.</title>
        <authorList>
            <person name="Utami Y.D."/>
            <person name="Kuwahara H."/>
            <person name="Igai K."/>
            <person name="Murakami T."/>
            <person name="Sugaya K."/>
            <person name="Morikawa T."/>
            <person name="Nagura Y."/>
            <person name="Yuki M."/>
            <person name="Deevong P."/>
            <person name="Inoue T."/>
            <person name="Kihara K."/>
            <person name="Lo N."/>
            <person name="Yamada A."/>
            <person name="Ohkuma M."/>
            <person name="Hongoh Y."/>
        </authorList>
    </citation>
    <scope>NUCLEOTIDE SEQUENCE [LARGE SCALE GENOMIC DNA]</scope>
    <source>
        <strain evidence="1">NkOx7-02</strain>
    </source>
</reference>
<accession>A0A388TFM8</accession>
<keyword evidence="2" id="KW-1185">Reference proteome</keyword>